<keyword evidence="4" id="KW-0699">rRNA-binding</keyword>
<keyword evidence="6 10" id="KW-0689">Ribosomal protein</keyword>
<feature type="region of interest" description="Disordered" evidence="11">
    <location>
        <begin position="32"/>
        <end position="53"/>
    </location>
</feature>
<evidence type="ECO:0000256" key="6">
    <source>
        <dbReference type="ARBA" id="ARBA00022980"/>
    </source>
</evidence>
<evidence type="ECO:0000256" key="7">
    <source>
        <dbReference type="ARBA" id="ARBA00023274"/>
    </source>
</evidence>
<accession>Q9C828</accession>
<dbReference type="PIR" id="H96563">
    <property type="entry name" value="H96563"/>
</dbReference>
<dbReference type="InterPro" id="IPR036394">
    <property type="entry name" value="Ribosomal_uL22_sf"/>
</dbReference>
<dbReference type="ExpressionAtlas" id="Q9C828">
    <property type="expression patterns" value="baseline and differential"/>
</dbReference>
<reference key="1">
    <citation type="journal article" date="2000" name="Nature">
        <title>Sequence and analysis of chromosome 1 of the plant Arabidopsis thaliana.</title>
        <authorList>
            <person name="Theologis A."/>
            <person name="Ecker J.R."/>
            <person name="Palm C.J."/>
            <person name="Federspiel N.A."/>
            <person name="Kaul S."/>
            <person name="White O."/>
            <person name="Alonso J."/>
            <person name="Altafi H."/>
            <person name="Araujo R."/>
            <person name="Bowman C.L."/>
            <person name="Brooks S.Y."/>
            <person name="Buehler E."/>
            <person name="Chan A."/>
            <person name="Chao Q."/>
            <person name="Chen H."/>
            <person name="Cheuk R.F."/>
            <person name="Chin C.W."/>
            <person name="Chung M.K."/>
            <person name="Conn L."/>
            <person name="Conway A.B."/>
            <person name="Conway A.R."/>
            <person name="Creasy T.H."/>
            <person name="Dewar K."/>
            <person name="Dunn P."/>
            <person name="Etgu P."/>
            <person name="Feldblyum T.V."/>
            <person name="Feng J."/>
            <person name="Fong B."/>
            <person name="Fujii C.Y."/>
            <person name="Gill J.E."/>
            <person name="Goldsmith A.D."/>
            <person name="Haas B."/>
            <person name="Hansen N.F."/>
            <person name="Hughes B."/>
            <person name="Huizar L."/>
            <person name="Hunter J.L."/>
            <person name="Jenkins J."/>
            <person name="Johnson-Hopson C."/>
            <person name="Khan S."/>
            <person name="Khaykin E."/>
            <person name="Kim C.J."/>
            <person name="Koo H.L."/>
            <person name="Kremenetskaia I."/>
            <person name="Kurtz D.B."/>
            <person name="Kwan A."/>
            <person name="Lam B."/>
            <person name="Langin-Hooper S."/>
            <person name="Lee A."/>
            <person name="Lee J.M."/>
            <person name="Lenz C.A."/>
            <person name="Li J.H."/>
            <person name="Li Y."/>
            <person name="Lin X."/>
            <person name="Liu S.X."/>
            <person name="Liu Z.A."/>
            <person name="Luros J.S."/>
            <person name="Maiti R."/>
            <person name="Marziali A."/>
            <person name="Militscher J."/>
            <person name="Miranda M."/>
            <person name="Nguyen M."/>
            <person name="Nierman W.C."/>
            <person name="Osborne B.I."/>
            <person name="Pai G."/>
            <person name="Peterson J."/>
            <person name="Pham P.K."/>
            <person name="Rizzo M."/>
            <person name="Rooney T."/>
            <person name="Rowley D."/>
            <person name="Sakano H."/>
            <person name="Salzberg S.L."/>
            <person name="Schwartz J.R."/>
            <person name="Shinn P."/>
            <person name="Southwick A.M."/>
            <person name="Sun H."/>
            <person name="Tallon L.J."/>
            <person name="Tambunga G."/>
            <person name="Toriumi M.J."/>
            <person name="Town C.D."/>
            <person name="Utterback T."/>
            <person name="Van Aken S."/>
            <person name="Vaysberg M."/>
            <person name="Vysotskaia V.S."/>
            <person name="Walker M."/>
            <person name="Wu D."/>
            <person name="Yu G."/>
            <person name="Fraser C.M."/>
            <person name="Venter J.C."/>
            <person name="Davis R.W."/>
        </authorList>
    </citation>
    <scope>NUCLEOTIDE SEQUENCE [LARGE SCALE GENOMIC DNA]</scope>
    <source>
        <strain>cv. Columbia</strain>
    </source>
</reference>
<feature type="region of interest" description="Disordered" evidence="11">
    <location>
        <begin position="207"/>
        <end position="226"/>
    </location>
</feature>
<dbReference type="InterPro" id="IPR047867">
    <property type="entry name" value="Ribosomal_uL22_bac/org-type"/>
</dbReference>
<dbReference type="Gene3D" id="3.90.470.10">
    <property type="entry name" value="Ribosomal protein L22/L17"/>
    <property type="match status" value="1"/>
</dbReference>
<evidence type="ECO:0000256" key="11">
    <source>
        <dbReference type="SAM" id="MobiDB-lite"/>
    </source>
</evidence>
<dbReference type="InterPro" id="IPR005727">
    <property type="entry name" value="Ribosomal_uL22_bac/chlpt-type"/>
</dbReference>
<comment type="function">
    <text evidence="2">This protein binds specifically to 23S rRNA.</text>
</comment>
<dbReference type="SUPFAM" id="SSF54843">
    <property type="entry name" value="Ribosomal protein L22"/>
    <property type="match status" value="1"/>
</dbReference>
<keyword evidence="7 10" id="KW-0687">Ribonucleoprotein</keyword>
<reference evidence="12" key="3">
    <citation type="submission" date="2001-01" db="EMBL/GenBank/DDBJ databases">
        <authorList>
            <person name="Town C.D."/>
            <person name="Kaul S."/>
        </authorList>
    </citation>
    <scope>NUCLEOTIDE SEQUENCE</scope>
</reference>
<evidence type="ECO:0000256" key="4">
    <source>
        <dbReference type="ARBA" id="ARBA00022730"/>
    </source>
</evidence>
<sequence>MFLLFSIETGVSRFLFDKFALGISTSRQLQAGEEPVSSPLSSPALLGSGKEEEQKIIPKRQKVQAVLKSIKQSPKKVNLVAALVRGMRVEDALMQLQVTVKRASQTVYRVIHAARANATHNHGLDPDRLLVAEAFVGKGLFGKKVAYHAKGRSGIISIPRCRLTVIVRETTAEEEAEIARLKVHNFKKLNKRQRQLVPHKLIETSPIWNRRGTKGNHRSSELVPSH</sequence>
<dbReference type="FunFam" id="3.90.470.10:FF:000013">
    <property type="entry name" value="50S ribosomal protein L22"/>
    <property type="match status" value="1"/>
</dbReference>
<comment type="function">
    <text evidence="1">The globular domain of the protein is located near the polypeptide exit tunnel on the outside of the subunit, while an extended beta-hairpin is found that lines the wall of the exit tunnel in the center of the 70S ribosome.</text>
</comment>
<evidence type="ECO:0000256" key="3">
    <source>
        <dbReference type="ARBA" id="ARBA00009451"/>
    </source>
</evidence>
<dbReference type="GO" id="GO:0015934">
    <property type="term" value="C:large ribosomal subunit"/>
    <property type="evidence" value="ECO:0007669"/>
    <property type="project" value="InterPro"/>
</dbReference>
<dbReference type="HAMAP" id="MF_01331_B">
    <property type="entry name" value="Ribosomal_uL22_B"/>
    <property type="match status" value="1"/>
</dbReference>
<dbReference type="PANTHER" id="PTHR13501:SF8">
    <property type="entry name" value="LARGE RIBOSOMAL SUBUNIT PROTEIN UL22M"/>
    <property type="match status" value="1"/>
</dbReference>
<reference evidence="12" key="2">
    <citation type="submission" date="2000-04" db="EMBL/GenBank/DDBJ databases">
        <title>Arabidopsis thaliana chromosome 1 BAC F19K6 genomic sequence.</title>
        <authorList>
            <person name="Lin X."/>
            <person name="Kaul S."/>
            <person name="Town C.D."/>
            <person name="Benito M."/>
            <person name="Creasy T.H."/>
            <person name="Haas B.J."/>
            <person name="Wu D."/>
            <person name="Maiti R."/>
            <person name="Ronning C.M."/>
            <person name="Koo H."/>
            <person name="Fujii C.Y."/>
            <person name="Utterback T.R."/>
            <person name="Barnstead M.E."/>
            <person name="Bowman C.L."/>
            <person name="White O."/>
            <person name="Nierman W.C."/>
            <person name="Fraser C.M."/>
        </authorList>
    </citation>
    <scope>NUCLEOTIDE SEQUENCE</scope>
</reference>
<dbReference type="GO" id="GO:0006412">
    <property type="term" value="P:translation"/>
    <property type="evidence" value="ECO:0007669"/>
    <property type="project" value="InterPro"/>
</dbReference>
<dbReference type="TAIR" id="AT1G52370"/>
<evidence type="ECO:0000256" key="5">
    <source>
        <dbReference type="ARBA" id="ARBA00022884"/>
    </source>
</evidence>
<dbReference type="AlphaFoldDB" id="Q9C828"/>
<organism evidence="12">
    <name type="scientific">Arabidopsis thaliana</name>
    <name type="common">Mouse-ear cress</name>
    <dbReference type="NCBI Taxonomy" id="3702"/>
    <lineage>
        <taxon>Eukaryota</taxon>
        <taxon>Viridiplantae</taxon>
        <taxon>Streptophyta</taxon>
        <taxon>Embryophyta</taxon>
        <taxon>Tracheophyta</taxon>
        <taxon>Spermatophyta</taxon>
        <taxon>Magnoliopsida</taxon>
        <taxon>eudicotyledons</taxon>
        <taxon>Gunneridae</taxon>
        <taxon>Pentapetalae</taxon>
        <taxon>rosids</taxon>
        <taxon>malvids</taxon>
        <taxon>Brassicales</taxon>
        <taxon>Brassicaceae</taxon>
        <taxon>Camelineae</taxon>
        <taxon>Arabidopsis</taxon>
    </lineage>
</organism>
<proteinExistence type="inferred from homology"/>
<dbReference type="NCBIfam" id="TIGR01044">
    <property type="entry name" value="rplV_bact"/>
    <property type="match status" value="1"/>
</dbReference>
<feature type="compositionally biased region" description="Low complexity" evidence="11">
    <location>
        <begin position="32"/>
        <end position="48"/>
    </location>
</feature>
<evidence type="ECO:0000313" key="12">
    <source>
        <dbReference type="EMBL" id="AAG51551.1"/>
    </source>
</evidence>
<evidence type="ECO:0000256" key="10">
    <source>
        <dbReference type="RuleBase" id="RU004005"/>
    </source>
</evidence>
<evidence type="ECO:0000256" key="8">
    <source>
        <dbReference type="ARBA" id="ARBA00035285"/>
    </source>
</evidence>
<evidence type="ECO:0000256" key="2">
    <source>
        <dbReference type="ARBA" id="ARBA00003611"/>
    </source>
</evidence>
<dbReference type="PANTHER" id="PTHR13501">
    <property type="entry name" value="CHLOROPLAST 50S RIBOSOMAL PROTEIN L22-RELATED"/>
    <property type="match status" value="1"/>
</dbReference>
<evidence type="ECO:0000256" key="9">
    <source>
        <dbReference type="ARBA" id="ARBA00035416"/>
    </source>
</evidence>
<gene>
    <name evidence="12" type="primary">F19K6.5</name>
</gene>
<dbReference type="Pfam" id="PF00237">
    <property type="entry name" value="Ribosomal_L22"/>
    <property type="match status" value="1"/>
</dbReference>
<evidence type="ECO:0000256" key="1">
    <source>
        <dbReference type="ARBA" id="ARBA00003478"/>
    </source>
</evidence>
<name>Q9C828_ARATH</name>
<comment type="similarity">
    <text evidence="3 10">Belongs to the universal ribosomal protein uL22 family.</text>
</comment>
<dbReference type="GO" id="GO:0019843">
    <property type="term" value="F:rRNA binding"/>
    <property type="evidence" value="ECO:0007669"/>
    <property type="project" value="UniProtKB-KW"/>
</dbReference>
<dbReference type="InterPro" id="IPR001063">
    <property type="entry name" value="Ribosomal_uL22"/>
</dbReference>
<dbReference type="GO" id="GO:0003735">
    <property type="term" value="F:structural constituent of ribosome"/>
    <property type="evidence" value="ECO:0007669"/>
    <property type="project" value="InterPro"/>
</dbReference>
<protein>
    <recommendedName>
        <fullName evidence="8">Large ribosomal subunit protein uL22c</fullName>
    </recommendedName>
    <alternativeName>
        <fullName evidence="9">50S ribosomal protein L22, chloroplastic</fullName>
    </alternativeName>
</protein>
<keyword evidence="5" id="KW-0694">RNA-binding</keyword>
<dbReference type="EMBL" id="AC037424">
    <property type="protein sequence ID" value="AAG51551.1"/>
    <property type="molecule type" value="Genomic_DNA"/>
</dbReference>
<dbReference type="CDD" id="cd00336">
    <property type="entry name" value="Ribosomal_L22"/>
    <property type="match status" value="1"/>
</dbReference>